<dbReference type="Gene3D" id="3.90.930.50">
    <property type="match status" value="1"/>
</dbReference>
<reference evidence="3 4" key="1">
    <citation type="submission" date="2019-06" db="EMBL/GenBank/DDBJ databases">
        <title>Thermomonas aquatica sp. nov., isolated from an industrial wastewater treatment plant.</title>
        <authorList>
            <person name="Jeon J.H."/>
            <person name="Park D.-S."/>
        </authorList>
    </citation>
    <scope>NUCLEOTIDE SEQUENCE [LARGE SCALE GENOMIC DNA]</scope>
    <source>
        <strain evidence="3 4">SY21</strain>
    </source>
</reference>
<gene>
    <name evidence="3" type="ORF">FHQ07_13345</name>
</gene>
<dbReference type="EMBL" id="CP040871">
    <property type="protein sequence ID" value="QDA58222.1"/>
    <property type="molecule type" value="Genomic_DNA"/>
</dbReference>
<evidence type="ECO:0000259" key="2">
    <source>
        <dbReference type="Pfam" id="PF22106"/>
    </source>
</evidence>
<organism evidence="3 4">
    <name type="scientific">Thermomonas aquatica</name>
    <dbReference type="NCBI Taxonomy" id="2202149"/>
    <lineage>
        <taxon>Bacteria</taxon>
        <taxon>Pseudomonadati</taxon>
        <taxon>Pseudomonadota</taxon>
        <taxon>Gammaproteobacteria</taxon>
        <taxon>Lysobacterales</taxon>
        <taxon>Lysobacteraceae</taxon>
        <taxon>Thermomonas</taxon>
    </lineage>
</organism>
<dbReference type="InterPro" id="IPR044922">
    <property type="entry name" value="DUF2063_N_sf"/>
</dbReference>
<dbReference type="RefSeq" id="WP_139717474.1">
    <property type="nucleotide sequence ID" value="NZ_CP040871.1"/>
</dbReference>
<feature type="domain" description="NGO1945-like C-terminal" evidence="2">
    <location>
        <begin position="140"/>
        <end position="235"/>
    </location>
</feature>
<dbReference type="AlphaFoldDB" id="A0A5B7ZWL1"/>
<dbReference type="OrthoDB" id="4146344at2"/>
<sequence>MSRLREQFEAMAQHVRDPDAHAGPPGIEARRLKIYSDLVYNNLDGLLAGGFPVIRKTLGDAGWQALLRGFLARHHSRTPLFTELGRELIAHIEAEPDPRRPWLAELAHYEWAELGLQLSDAPMPAHDAHGDLLDGVPLLSPLAWPLAYRWPVDRIGPEHQPTAAPAEPTLILLRRESDGRVHFSKLSPLLYRLLELIGANPGRSGRELLLRLADDAGQADFDAFLHDAVPMLARLHAEGVLPGTRA</sequence>
<accession>A0A5B7ZWL1</accession>
<protein>
    <submittedName>
        <fullName evidence="3">DUF2063 domain-containing protein</fullName>
    </submittedName>
</protein>
<dbReference type="InterPro" id="IPR018640">
    <property type="entry name" value="DUF2063"/>
</dbReference>
<name>A0A5B7ZWL1_9GAMM</name>
<keyword evidence="4" id="KW-1185">Reference proteome</keyword>
<dbReference type="Proteomes" id="UP000308149">
    <property type="component" value="Chromosome"/>
</dbReference>
<feature type="domain" description="Putative DNA-binding" evidence="1">
    <location>
        <begin position="8"/>
        <end position="92"/>
    </location>
</feature>
<dbReference type="Pfam" id="PF22106">
    <property type="entry name" value="NGO1945_C"/>
    <property type="match status" value="1"/>
</dbReference>
<dbReference type="Gene3D" id="1.10.150.690">
    <property type="entry name" value="DUF2063"/>
    <property type="match status" value="1"/>
</dbReference>
<evidence type="ECO:0000313" key="3">
    <source>
        <dbReference type="EMBL" id="QDA58222.1"/>
    </source>
</evidence>
<evidence type="ECO:0000313" key="4">
    <source>
        <dbReference type="Proteomes" id="UP000308149"/>
    </source>
</evidence>
<dbReference type="KEGG" id="thes:FHQ07_13345"/>
<proteinExistence type="predicted"/>
<dbReference type="Pfam" id="PF09836">
    <property type="entry name" value="DUF2063"/>
    <property type="match status" value="1"/>
</dbReference>
<dbReference type="InterPro" id="IPR054098">
    <property type="entry name" value="NGO1945-like_C"/>
</dbReference>
<evidence type="ECO:0000259" key="1">
    <source>
        <dbReference type="Pfam" id="PF09836"/>
    </source>
</evidence>